<evidence type="ECO:0000313" key="2">
    <source>
        <dbReference type="Proteomes" id="UP000271098"/>
    </source>
</evidence>
<reference evidence="1 2" key="2">
    <citation type="submission" date="2018-11" db="EMBL/GenBank/DDBJ databases">
        <authorList>
            <consortium name="Pathogen Informatics"/>
        </authorList>
    </citation>
    <scope>NUCLEOTIDE SEQUENCE [LARGE SCALE GENOMIC DNA]</scope>
</reference>
<name>A0A183E7W0_9BILA</name>
<dbReference type="WBParaSite" id="GPUH_0001707301-mRNA-1">
    <property type="protein sequence ID" value="GPUH_0001707301-mRNA-1"/>
    <property type="gene ID" value="GPUH_0001707301"/>
</dbReference>
<reference evidence="3" key="1">
    <citation type="submission" date="2016-06" db="UniProtKB">
        <authorList>
            <consortium name="WormBaseParasite"/>
        </authorList>
    </citation>
    <scope>IDENTIFICATION</scope>
</reference>
<keyword evidence="2" id="KW-1185">Reference proteome</keyword>
<evidence type="ECO:0000313" key="1">
    <source>
        <dbReference type="EMBL" id="VDN29069.1"/>
    </source>
</evidence>
<evidence type="ECO:0000313" key="3">
    <source>
        <dbReference type="WBParaSite" id="GPUH_0001707301-mRNA-1"/>
    </source>
</evidence>
<gene>
    <name evidence="1" type="ORF">GPUH_LOCUS17049</name>
</gene>
<dbReference type="OrthoDB" id="420195at2759"/>
<protein>
    <submittedName>
        <fullName evidence="3">Vps4_C domain-containing protein</fullName>
    </submittedName>
</protein>
<sequence length="80" mass="9161">MGSTAKRNGRLSDAERAELAKKLDDDLDRFVENLAEQKNRNNEKKAFDFDEWCREIDQHPAFMTELKPDKSGEFSGAVQA</sequence>
<organism evidence="3">
    <name type="scientific">Gongylonema pulchrum</name>
    <dbReference type="NCBI Taxonomy" id="637853"/>
    <lineage>
        <taxon>Eukaryota</taxon>
        <taxon>Metazoa</taxon>
        <taxon>Ecdysozoa</taxon>
        <taxon>Nematoda</taxon>
        <taxon>Chromadorea</taxon>
        <taxon>Rhabditida</taxon>
        <taxon>Spirurina</taxon>
        <taxon>Spiruromorpha</taxon>
        <taxon>Spiruroidea</taxon>
        <taxon>Gongylonematidae</taxon>
        <taxon>Gongylonema</taxon>
    </lineage>
</organism>
<accession>A0A183E7W0</accession>
<dbReference type="AlphaFoldDB" id="A0A183E7W0"/>
<dbReference type="Proteomes" id="UP000271098">
    <property type="component" value="Unassembled WGS sequence"/>
</dbReference>
<proteinExistence type="predicted"/>
<dbReference type="EMBL" id="UYRT01084601">
    <property type="protein sequence ID" value="VDN29069.1"/>
    <property type="molecule type" value="Genomic_DNA"/>
</dbReference>